<dbReference type="Pfam" id="PF01041">
    <property type="entry name" value="DegT_DnrJ_EryC1"/>
    <property type="match status" value="1"/>
</dbReference>
<evidence type="ECO:0000256" key="2">
    <source>
        <dbReference type="PIRSR" id="PIRSR000390-1"/>
    </source>
</evidence>
<feature type="active site" description="Proton acceptor" evidence="2">
    <location>
        <position position="227"/>
    </location>
</feature>
<dbReference type="AlphaFoldDB" id="A0A4P9K7P3"/>
<dbReference type="GO" id="GO:0008483">
    <property type="term" value="F:transaminase activity"/>
    <property type="evidence" value="ECO:0007669"/>
    <property type="project" value="UniProtKB-KW"/>
</dbReference>
<name>A0A4P9K7P3_9GAMM</name>
<dbReference type="InterPro" id="IPR015422">
    <property type="entry name" value="PyrdxlP-dep_Trfase_small"/>
</dbReference>
<dbReference type="RefSeq" id="WP_138565154.1">
    <property type="nucleotide sequence ID" value="NZ_CP040602.1"/>
</dbReference>
<dbReference type="OrthoDB" id="9804264at2"/>
<dbReference type="Proteomes" id="UP000304864">
    <property type="component" value="Chromosome"/>
</dbReference>
<dbReference type="Gene3D" id="3.90.1150.10">
    <property type="entry name" value="Aspartate Aminotransferase, domain 1"/>
    <property type="match status" value="1"/>
</dbReference>
<keyword evidence="1 3" id="KW-0663">Pyridoxal phosphate</keyword>
<keyword evidence="5" id="KW-0808">Transferase</keyword>
<dbReference type="Gene3D" id="3.40.640.10">
    <property type="entry name" value="Type I PLP-dependent aspartate aminotransferase-like (Major domain)"/>
    <property type="match status" value="1"/>
</dbReference>
<keyword evidence="6" id="KW-1185">Reference proteome</keyword>
<feature type="modified residue" description="N6-(pyridoxal phosphate)lysine" evidence="3">
    <location>
        <position position="227"/>
    </location>
</feature>
<protein>
    <submittedName>
        <fullName evidence="5">LegC family aminotransferase</fullName>
    </submittedName>
</protein>
<dbReference type="EMBL" id="CP040602">
    <property type="protein sequence ID" value="QCU90480.1"/>
    <property type="molecule type" value="Genomic_DNA"/>
</dbReference>
<evidence type="ECO:0000256" key="1">
    <source>
        <dbReference type="ARBA" id="ARBA00022898"/>
    </source>
</evidence>
<dbReference type="InterPro" id="IPR000653">
    <property type="entry name" value="DegT/StrS_aminotransferase"/>
</dbReference>
<dbReference type="PANTHER" id="PTHR30244">
    <property type="entry name" value="TRANSAMINASE"/>
    <property type="match status" value="1"/>
</dbReference>
<reference evidence="5 6" key="1">
    <citation type="submission" date="2019-05" db="EMBL/GenBank/DDBJ databases">
        <title>Thiomicrorhabdus sediminis sp. nov, a novel sulfur-oxidizing bacterium isolated from coastal sediment.</title>
        <authorList>
            <person name="Liu X."/>
        </authorList>
    </citation>
    <scope>NUCLEOTIDE SEQUENCE [LARGE SCALE GENOMIC DNA]</scope>
    <source>
        <strain evidence="5 6">G1</strain>
    </source>
</reference>
<dbReference type="CDD" id="cd00616">
    <property type="entry name" value="AHBA_syn"/>
    <property type="match status" value="1"/>
</dbReference>
<proteinExistence type="inferred from homology"/>
<dbReference type="InterPro" id="IPR026385">
    <property type="entry name" value="LegC-like"/>
</dbReference>
<gene>
    <name evidence="5" type="ORF">FE785_07460</name>
</gene>
<dbReference type="NCBIfam" id="TIGR04181">
    <property type="entry name" value="NHT_00031"/>
    <property type="match status" value="1"/>
</dbReference>
<dbReference type="InterPro" id="IPR015421">
    <property type="entry name" value="PyrdxlP-dep_Trfase_major"/>
</dbReference>
<dbReference type="GO" id="GO:0030170">
    <property type="term" value="F:pyridoxal phosphate binding"/>
    <property type="evidence" value="ECO:0007669"/>
    <property type="project" value="TreeGrafter"/>
</dbReference>
<sequence>MSNSAEQFKQQAQSLAGFIRQHYQVENSEEFIPLHAPCFDSQEKRLLNDCIDSTFVSSVGRYVDEFEQQVAEFTGAKHAVAVVNGTMGLFLALRVVGVEEHDLVITQSLTFVATANAIKMLGASPLFLDVDQSSLGLSAKELETFLAKETEVKQGQCFHKASGKRISACVPMHTLGFSSEIEEIVLLCHQYHIKVVEDAAESLGSYYQSKHTGRFGDLGVFSFNGNKVITTGGGGMLITNNSELAKQAKHLSTTAKVAHAWLFEHDQIGYNLRMPNINAALGVAQMQKLPAFLEQKKQLAEKYKAFIGTLDAFSWVEPLGASEANHWLNAILCPAEQRDQLLALLNDQGIQARPLWTPLHQQDIYRDELCYGMKNTEWLAARLVNIPSGVVCNA</sequence>
<dbReference type="InterPro" id="IPR015424">
    <property type="entry name" value="PyrdxlP-dep_Trfase"/>
</dbReference>
<evidence type="ECO:0000313" key="5">
    <source>
        <dbReference type="EMBL" id="QCU90480.1"/>
    </source>
</evidence>
<accession>A0A4P9K7P3</accession>
<evidence type="ECO:0000256" key="3">
    <source>
        <dbReference type="PIRSR" id="PIRSR000390-2"/>
    </source>
</evidence>
<dbReference type="PIRSF" id="PIRSF000390">
    <property type="entry name" value="PLP_StrS"/>
    <property type="match status" value="1"/>
</dbReference>
<dbReference type="KEGG" id="thig:FE785_07460"/>
<keyword evidence="5" id="KW-0032">Aminotransferase</keyword>
<dbReference type="GO" id="GO:0000271">
    <property type="term" value="P:polysaccharide biosynthetic process"/>
    <property type="evidence" value="ECO:0007669"/>
    <property type="project" value="TreeGrafter"/>
</dbReference>
<dbReference type="PANTHER" id="PTHR30244:SF30">
    <property type="entry name" value="BLR5990 PROTEIN"/>
    <property type="match status" value="1"/>
</dbReference>
<dbReference type="SUPFAM" id="SSF53383">
    <property type="entry name" value="PLP-dependent transferases"/>
    <property type="match status" value="1"/>
</dbReference>
<evidence type="ECO:0000256" key="4">
    <source>
        <dbReference type="RuleBase" id="RU004508"/>
    </source>
</evidence>
<evidence type="ECO:0000313" key="6">
    <source>
        <dbReference type="Proteomes" id="UP000304864"/>
    </source>
</evidence>
<comment type="similarity">
    <text evidence="4">Belongs to the DegT/DnrJ/EryC1 family.</text>
</comment>
<organism evidence="5 6">
    <name type="scientific">Thiomicrorhabdus sediminis</name>
    <dbReference type="NCBI Taxonomy" id="2580412"/>
    <lineage>
        <taxon>Bacteria</taxon>
        <taxon>Pseudomonadati</taxon>
        <taxon>Pseudomonadota</taxon>
        <taxon>Gammaproteobacteria</taxon>
        <taxon>Thiotrichales</taxon>
        <taxon>Piscirickettsiaceae</taxon>
        <taxon>Thiomicrorhabdus</taxon>
    </lineage>
</organism>